<evidence type="ECO:0000259" key="12">
    <source>
        <dbReference type="PROSITE" id="PS52015"/>
    </source>
</evidence>
<evidence type="ECO:0000256" key="4">
    <source>
        <dbReference type="ARBA" id="ARBA00022475"/>
    </source>
</evidence>
<evidence type="ECO:0000256" key="2">
    <source>
        <dbReference type="ARBA" id="ARBA00006555"/>
    </source>
</evidence>
<feature type="compositionally biased region" description="Basic and acidic residues" evidence="11">
    <location>
        <begin position="84"/>
        <end position="100"/>
    </location>
</feature>
<comment type="function">
    <text evidence="10">Interacts with outer membrane receptor proteins that carry out high-affinity binding and energy dependent uptake into the periplasmic space of specific substrates. It could act to transduce energy from the cytoplasmic membrane to specific energy-requiring processes in the outer membrane, resulting in the release into the periplasm of ligands bound by these outer membrane proteins.</text>
</comment>
<dbReference type="PRINTS" id="PR01374">
    <property type="entry name" value="TONBPROTEIN"/>
</dbReference>
<keyword evidence="4 10" id="KW-1003">Cell membrane</keyword>
<evidence type="ECO:0000256" key="1">
    <source>
        <dbReference type="ARBA" id="ARBA00004383"/>
    </source>
</evidence>
<name>A0A103DZP1_9BURK</name>
<dbReference type="GO" id="GO:0055085">
    <property type="term" value="P:transmembrane transport"/>
    <property type="evidence" value="ECO:0007669"/>
    <property type="project" value="InterPro"/>
</dbReference>
<comment type="caution">
    <text evidence="13">The sequence shown here is derived from an EMBL/GenBank/DDBJ whole genome shotgun (WGS) entry which is preliminary data.</text>
</comment>
<dbReference type="Pfam" id="PF03544">
    <property type="entry name" value="TonB_C"/>
    <property type="match status" value="1"/>
</dbReference>
<dbReference type="Proteomes" id="UP000062788">
    <property type="component" value="Unassembled WGS sequence"/>
</dbReference>
<keyword evidence="7 10" id="KW-0653">Protein transport</keyword>
<dbReference type="Gene3D" id="3.30.1150.10">
    <property type="match status" value="1"/>
</dbReference>
<evidence type="ECO:0000256" key="10">
    <source>
        <dbReference type="RuleBase" id="RU362123"/>
    </source>
</evidence>
<dbReference type="GO" id="GO:0015031">
    <property type="term" value="P:protein transport"/>
    <property type="evidence" value="ECO:0007669"/>
    <property type="project" value="UniProtKB-UniRule"/>
</dbReference>
<keyword evidence="10" id="KW-0735">Signal-anchor</keyword>
<keyword evidence="3 10" id="KW-0813">Transport</keyword>
<reference evidence="13 14" key="1">
    <citation type="submission" date="2015-11" db="EMBL/GenBank/DDBJ databases">
        <title>Expanding the genomic diversity of Burkholderia species for the development of highly accurate diagnostics.</title>
        <authorList>
            <person name="Sahl J."/>
            <person name="Keim P."/>
            <person name="Wagner D."/>
        </authorList>
    </citation>
    <scope>NUCLEOTIDE SEQUENCE [LARGE SCALE GENOMIC DNA]</scope>
    <source>
        <strain evidence="13 14">TSV85</strain>
    </source>
</reference>
<evidence type="ECO:0000256" key="7">
    <source>
        <dbReference type="ARBA" id="ARBA00022927"/>
    </source>
</evidence>
<keyword evidence="14" id="KW-1185">Reference proteome</keyword>
<dbReference type="InterPro" id="IPR006260">
    <property type="entry name" value="TonB/TolA_C"/>
</dbReference>
<accession>A0A103DZP1</accession>
<comment type="subcellular location">
    <subcellularLocation>
        <location evidence="1 10">Cell inner membrane</location>
        <topology evidence="1 10">Single-pass membrane protein</topology>
        <orientation evidence="1 10">Periplasmic side</orientation>
    </subcellularLocation>
</comment>
<protein>
    <recommendedName>
        <fullName evidence="10">Protein TonB</fullName>
    </recommendedName>
</protein>
<evidence type="ECO:0000256" key="8">
    <source>
        <dbReference type="ARBA" id="ARBA00022989"/>
    </source>
</evidence>
<feature type="compositionally biased region" description="Low complexity" evidence="11">
    <location>
        <begin position="131"/>
        <end position="150"/>
    </location>
</feature>
<proteinExistence type="inferred from homology"/>
<dbReference type="GO" id="GO:0015891">
    <property type="term" value="P:siderophore transport"/>
    <property type="evidence" value="ECO:0007669"/>
    <property type="project" value="InterPro"/>
</dbReference>
<dbReference type="InterPro" id="IPR003538">
    <property type="entry name" value="TonB"/>
</dbReference>
<comment type="similarity">
    <text evidence="2 10">Belongs to the TonB family.</text>
</comment>
<feature type="compositionally biased region" description="Low complexity" evidence="11">
    <location>
        <begin position="114"/>
        <end position="123"/>
    </location>
</feature>
<keyword evidence="6 10" id="KW-0812">Transmembrane</keyword>
<evidence type="ECO:0000256" key="5">
    <source>
        <dbReference type="ARBA" id="ARBA00022519"/>
    </source>
</evidence>
<evidence type="ECO:0000256" key="6">
    <source>
        <dbReference type="ARBA" id="ARBA00022692"/>
    </source>
</evidence>
<dbReference type="PANTHER" id="PTHR33446">
    <property type="entry name" value="PROTEIN TONB-RELATED"/>
    <property type="match status" value="1"/>
</dbReference>
<evidence type="ECO:0000256" key="3">
    <source>
        <dbReference type="ARBA" id="ARBA00022448"/>
    </source>
</evidence>
<feature type="region of interest" description="Disordered" evidence="11">
    <location>
        <begin position="71"/>
        <end position="150"/>
    </location>
</feature>
<gene>
    <name evidence="13" type="ORF">WS67_17555</name>
</gene>
<sequence>MQASNSIQALSEPAAPRMNRRVVAAAVAVLAGHAILLTGALLRNDMPQPPLESKAITAELLSAPVAQPAGVQSVATPAPPKPVQKPEQKSKPKTAPERSVVKPSPTPLPVSHEPSPTAIAAPQPASPAPAAPTESSAKEAPAAAAPSTRPTMEIATPKEGAHLTCQIAQADYPSLSRRRGETGVVKVRFVVGLTGKIESAQVVQSSGFPRLDDAALEAIRSSPCQPYLQNGQPMRAAYTQPYNFTLDD</sequence>
<dbReference type="InterPro" id="IPR051045">
    <property type="entry name" value="TonB-dependent_transducer"/>
</dbReference>
<dbReference type="GO" id="GO:0098797">
    <property type="term" value="C:plasma membrane protein complex"/>
    <property type="evidence" value="ECO:0007669"/>
    <property type="project" value="TreeGrafter"/>
</dbReference>
<evidence type="ECO:0000256" key="9">
    <source>
        <dbReference type="ARBA" id="ARBA00023136"/>
    </source>
</evidence>
<dbReference type="GO" id="GO:0031992">
    <property type="term" value="F:energy transducer activity"/>
    <property type="evidence" value="ECO:0007669"/>
    <property type="project" value="InterPro"/>
</dbReference>
<dbReference type="RefSeq" id="WP_059518698.1">
    <property type="nucleotide sequence ID" value="NZ_LOWA01000037.1"/>
</dbReference>
<dbReference type="EMBL" id="LOWA01000037">
    <property type="protein sequence ID" value="KVE25709.1"/>
    <property type="molecule type" value="Genomic_DNA"/>
</dbReference>
<dbReference type="AlphaFoldDB" id="A0A103DZP1"/>
<keyword evidence="9 10" id="KW-0472">Membrane</keyword>
<dbReference type="PROSITE" id="PS52015">
    <property type="entry name" value="TONB_CTD"/>
    <property type="match status" value="1"/>
</dbReference>
<organism evidence="13 14">
    <name type="scientific">Burkholderia singularis</name>
    <dbReference type="NCBI Taxonomy" id="1503053"/>
    <lineage>
        <taxon>Bacteria</taxon>
        <taxon>Pseudomonadati</taxon>
        <taxon>Pseudomonadota</taxon>
        <taxon>Betaproteobacteria</taxon>
        <taxon>Burkholderiales</taxon>
        <taxon>Burkholderiaceae</taxon>
        <taxon>Burkholderia</taxon>
        <taxon>pseudomallei group</taxon>
    </lineage>
</organism>
<dbReference type="InterPro" id="IPR037682">
    <property type="entry name" value="TonB_C"/>
</dbReference>
<evidence type="ECO:0000313" key="13">
    <source>
        <dbReference type="EMBL" id="KVE25709.1"/>
    </source>
</evidence>
<feature type="transmembrane region" description="Helical" evidence="10">
    <location>
        <begin position="21"/>
        <end position="42"/>
    </location>
</feature>
<dbReference type="SUPFAM" id="SSF74653">
    <property type="entry name" value="TolA/TonB C-terminal domain"/>
    <property type="match status" value="1"/>
</dbReference>
<dbReference type="GO" id="GO:0030288">
    <property type="term" value="C:outer membrane-bounded periplasmic space"/>
    <property type="evidence" value="ECO:0007669"/>
    <property type="project" value="InterPro"/>
</dbReference>
<dbReference type="NCBIfam" id="TIGR01352">
    <property type="entry name" value="tonB_Cterm"/>
    <property type="match status" value="1"/>
</dbReference>
<evidence type="ECO:0000313" key="14">
    <source>
        <dbReference type="Proteomes" id="UP000062788"/>
    </source>
</evidence>
<feature type="domain" description="TonB C-terminal" evidence="12">
    <location>
        <begin position="157"/>
        <end position="248"/>
    </location>
</feature>
<dbReference type="PANTHER" id="PTHR33446:SF2">
    <property type="entry name" value="PROTEIN TONB"/>
    <property type="match status" value="1"/>
</dbReference>
<keyword evidence="5 10" id="KW-0997">Cell inner membrane</keyword>
<keyword evidence="8 10" id="KW-1133">Transmembrane helix</keyword>
<evidence type="ECO:0000256" key="11">
    <source>
        <dbReference type="SAM" id="MobiDB-lite"/>
    </source>
</evidence>